<accession>A0ABP4WMF0</accession>
<gene>
    <name evidence="6" type="primary">kbl</name>
    <name evidence="8" type="ORF">GCM10009810_17150</name>
</gene>
<evidence type="ECO:0000256" key="2">
    <source>
        <dbReference type="ARBA" id="ARBA00022679"/>
    </source>
</evidence>
<comment type="catalytic activity">
    <reaction evidence="5">
        <text>6-carboxyhexanoyl-[ACP] + L-alanine + H(+) = (8S)-8-amino-7-oxononanoate + holo-[ACP] + CO2</text>
        <dbReference type="Rhea" id="RHEA:42288"/>
        <dbReference type="Rhea" id="RHEA-COMP:9685"/>
        <dbReference type="Rhea" id="RHEA-COMP:9955"/>
        <dbReference type="ChEBI" id="CHEBI:15378"/>
        <dbReference type="ChEBI" id="CHEBI:16526"/>
        <dbReference type="ChEBI" id="CHEBI:57972"/>
        <dbReference type="ChEBI" id="CHEBI:64479"/>
        <dbReference type="ChEBI" id="CHEBI:78846"/>
        <dbReference type="ChEBI" id="CHEBI:149468"/>
        <dbReference type="EC" id="2.3.1.47"/>
    </reaction>
</comment>
<dbReference type="InterPro" id="IPR015424">
    <property type="entry name" value="PyrdxlP-dep_Trfase"/>
</dbReference>
<dbReference type="EC" id="2.3.1.29" evidence="6"/>
<proteinExistence type="inferred from homology"/>
<feature type="binding site" description="in other chain" evidence="6">
    <location>
        <begin position="209"/>
        <end position="212"/>
    </location>
    <ligand>
        <name>pyridoxal 5'-phosphate</name>
        <dbReference type="ChEBI" id="CHEBI:597326"/>
        <note>ligand shared between dimeric partners</note>
    </ligand>
</feature>
<dbReference type="PANTHER" id="PTHR13693">
    <property type="entry name" value="CLASS II AMINOTRANSFERASE/8-AMINO-7-OXONONANOATE SYNTHASE"/>
    <property type="match status" value="1"/>
</dbReference>
<keyword evidence="4 6" id="KW-0012">Acyltransferase</keyword>
<dbReference type="CDD" id="cd06454">
    <property type="entry name" value="KBL_like"/>
    <property type="match status" value="1"/>
</dbReference>
<evidence type="ECO:0000256" key="4">
    <source>
        <dbReference type="ARBA" id="ARBA00023315"/>
    </source>
</evidence>
<comment type="similarity">
    <text evidence="1 6">Belongs to the class-II pyridoxal-phosphate-dependent aminotransferase family.</text>
</comment>
<dbReference type="HAMAP" id="MF_00985">
    <property type="entry name" value="2am3keto_CoA_ligase"/>
    <property type="match status" value="1"/>
</dbReference>
<dbReference type="Pfam" id="PF00155">
    <property type="entry name" value="Aminotran_1_2"/>
    <property type="match status" value="1"/>
</dbReference>
<evidence type="ECO:0000313" key="8">
    <source>
        <dbReference type="EMBL" id="GAA1758136.1"/>
    </source>
</evidence>
<feature type="binding site" evidence="6">
    <location>
        <position position="135"/>
    </location>
    <ligand>
        <name>substrate</name>
    </ligand>
</feature>
<feature type="modified residue" description="N6-(pyridoxal phosphate)lysine" evidence="6">
    <location>
        <position position="243"/>
    </location>
</feature>
<dbReference type="Gene3D" id="3.90.1150.10">
    <property type="entry name" value="Aspartate Aminotransferase, domain 1"/>
    <property type="match status" value="1"/>
</dbReference>
<dbReference type="PANTHER" id="PTHR13693:SF102">
    <property type="entry name" value="2-AMINO-3-KETOBUTYRATE COENZYME A LIGASE, MITOCHONDRIAL"/>
    <property type="match status" value="1"/>
</dbReference>
<evidence type="ECO:0000256" key="5">
    <source>
        <dbReference type="ARBA" id="ARBA00047715"/>
    </source>
</evidence>
<comment type="catalytic activity">
    <reaction evidence="6">
        <text>glycine + acetyl-CoA = (2S)-2-amino-3-oxobutanoate + CoA</text>
        <dbReference type="Rhea" id="RHEA:20736"/>
        <dbReference type="ChEBI" id="CHEBI:57287"/>
        <dbReference type="ChEBI" id="CHEBI:57288"/>
        <dbReference type="ChEBI" id="CHEBI:57305"/>
        <dbReference type="ChEBI" id="CHEBI:78948"/>
        <dbReference type="EC" id="2.3.1.29"/>
    </reaction>
</comment>
<feature type="binding site" description="in other chain" evidence="6">
    <location>
        <begin position="240"/>
        <end position="243"/>
    </location>
    <ligand>
        <name>pyridoxal 5'-phosphate</name>
        <dbReference type="ChEBI" id="CHEBI:597326"/>
        <note>ligand shared between dimeric partners</note>
    </ligand>
</feature>
<evidence type="ECO:0000256" key="3">
    <source>
        <dbReference type="ARBA" id="ARBA00022898"/>
    </source>
</evidence>
<dbReference type="PROSITE" id="PS00599">
    <property type="entry name" value="AA_TRANSFER_CLASS_2"/>
    <property type="match status" value="1"/>
</dbReference>
<comment type="subunit">
    <text evidence="6">Homodimer.</text>
</comment>
<comment type="caution">
    <text evidence="8">The sequence shown here is derived from an EMBL/GenBank/DDBJ whole genome shotgun (WGS) entry which is preliminary data.</text>
</comment>
<dbReference type="EMBL" id="BAAAPN010000044">
    <property type="protein sequence ID" value="GAA1758136.1"/>
    <property type="molecule type" value="Genomic_DNA"/>
</dbReference>
<feature type="domain" description="Aminotransferase class I/classII large" evidence="7">
    <location>
        <begin position="43"/>
        <end position="388"/>
    </location>
</feature>
<dbReference type="InterPro" id="IPR001917">
    <property type="entry name" value="Aminotrans_II_pyridoxalP_BS"/>
</dbReference>
<dbReference type="InterPro" id="IPR004839">
    <property type="entry name" value="Aminotransferase_I/II_large"/>
</dbReference>
<reference evidence="9" key="1">
    <citation type="journal article" date="2019" name="Int. J. Syst. Evol. Microbiol.">
        <title>The Global Catalogue of Microorganisms (GCM) 10K type strain sequencing project: providing services to taxonomists for standard genome sequencing and annotation.</title>
        <authorList>
            <consortium name="The Broad Institute Genomics Platform"/>
            <consortium name="The Broad Institute Genome Sequencing Center for Infectious Disease"/>
            <person name="Wu L."/>
            <person name="Ma J."/>
        </authorList>
    </citation>
    <scope>NUCLEOTIDE SEQUENCE [LARGE SCALE GENOMIC DNA]</scope>
    <source>
        <strain evidence="9">JCM 15591</strain>
    </source>
</reference>
<feature type="binding site" evidence="6">
    <location>
        <position position="370"/>
    </location>
    <ligand>
        <name>substrate</name>
    </ligand>
</feature>
<organism evidence="8 9">
    <name type="scientific">Nostocoides vanveenii</name>
    <dbReference type="NCBI Taxonomy" id="330835"/>
    <lineage>
        <taxon>Bacteria</taxon>
        <taxon>Bacillati</taxon>
        <taxon>Actinomycetota</taxon>
        <taxon>Actinomycetes</taxon>
        <taxon>Micrococcales</taxon>
        <taxon>Intrasporangiaceae</taxon>
        <taxon>Nostocoides</taxon>
    </lineage>
</organism>
<keyword evidence="3 6" id="KW-0663">Pyridoxal phosphate</keyword>
<evidence type="ECO:0000256" key="6">
    <source>
        <dbReference type="HAMAP-Rule" id="MF_00985"/>
    </source>
</evidence>
<name>A0ABP4WMF0_9MICO</name>
<feature type="binding site" description="in other chain" evidence="6">
    <location>
        <position position="184"/>
    </location>
    <ligand>
        <name>pyridoxal 5'-phosphate</name>
        <dbReference type="ChEBI" id="CHEBI:597326"/>
        <note>ligand shared between dimeric partners</note>
    </ligand>
</feature>
<evidence type="ECO:0000256" key="1">
    <source>
        <dbReference type="ARBA" id="ARBA00008392"/>
    </source>
</evidence>
<keyword evidence="9" id="KW-1185">Reference proteome</keyword>
<dbReference type="NCBIfam" id="TIGR01822">
    <property type="entry name" value="2am3keto_CoA"/>
    <property type="match status" value="1"/>
</dbReference>
<comment type="pathway">
    <text evidence="6">Amino-acid degradation; L-threonine degradation via oxydo-reductase pathway; glycine from L-threonine: step 2/2.</text>
</comment>
<dbReference type="NCBIfam" id="NF005394">
    <property type="entry name" value="PRK06939.1"/>
    <property type="match status" value="1"/>
</dbReference>
<dbReference type="InterPro" id="IPR050087">
    <property type="entry name" value="AON_synthase_class-II"/>
</dbReference>
<dbReference type="InterPro" id="IPR015421">
    <property type="entry name" value="PyrdxlP-dep_Trfase_major"/>
</dbReference>
<comment type="cofactor">
    <cofactor evidence="6">
        <name>pyridoxal 5'-phosphate</name>
        <dbReference type="ChEBI" id="CHEBI:597326"/>
    </cofactor>
    <text evidence="6">Binds 1 pyridoxal phosphate per subunit.</text>
</comment>
<evidence type="ECO:0000313" key="9">
    <source>
        <dbReference type="Proteomes" id="UP001501475"/>
    </source>
</evidence>
<dbReference type="Proteomes" id="UP001501475">
    <property type="component" value="Unassembled WGS sequence"/>
</dbReference>
<feature type="binding site" evidence="6">
    <location>
        <begin position="273"/>
        <end position="274"/>
    </location>
    <ligand>
        <name>pyridoxal 5'-phosphate</name>
        <dbReference type="ChEBI" id="CHEBI:597326"/>
        <note>ligand shared between dimeric partners</note>
    </ligand>
</feature>
<dbReference type="InterPro" id="IPR011282">
    <property type="entry name" value="2am3keto_CoA_ligase"/>
</dbReference>
<dbReference type="Gene3D" id="3.40.640.10">
    <property type="entry name" value="Type I PLP-dependent aspartate aminotransferase-like (Major domain)"/>
    <property type="match status" value="1"/>
</dbReference>
<feature type="binding site" description="in other chain" evidence="6">
    <location>
        <begin position="110"/>
        <end position="111"/>
    </location>
    <ligand>
        <name>pyridoxal 5'-phosphate</name>
        <dbReference type="ChEBI" id="CHEBI:597326"/>
        <note>ligand shared between dimeric partners</note>
    </ligand>
</feature>
<keyword evidence="2 6" id="KW-0808">Transferase</keyword>
<protein>
    <recommendedName>
        <fullName evidence="6">2-amino-3-ketobutyrate coenzyme A ligase</fullName>
        <shortName evidence="6">AKB ligase</shortName>
        <ecNumber evidence="6">2.3.1.29</ecNumber>
    </recommendedName>
    <alternativeName>
        <fullName evidence="6">Glycine acetyltransferase</fullName>
    </alternativeName>
</protein>
<comment type="function">
    <text evidence="6">Catalyzes the cleavage of 2-amino-3-ketobutyrate to glycine and acetyl-CoA.</text>
</comment>
<evidence type="ECO:0000259" key="7">
    <source>
        <dbReference type="Pfam" id="PF00155"/>
    </source>
</evidence>
<dbReference type="SUPFAM" id="SSF53383">
    <property type="entry name" value="PLP-dependent transferases"/>
    <property type="match status" value="1"/>
</dbReference>
<dbReference type="InterPro" id="IPR015422">
    <property type="entry name" value="PyrdxlP-dep_Trfase_small"/>
</dbReference>
<sequence>MYGTIREELAETLQQIRSAGLYKPERQLTTPQSAHIATPTGDALNFCANNYLGLADHPDIIAAARNALDEWGFGMASVRFICGTQTLHKDVEAALSAFLGTDDTILYSSCFDANGGVFEVLFGEGDAIISDELNHASLIDGIRLCKAARYRYRNADMSDLRGQLVAARDGGAERIVVVTDGVFSMDGSFAPLGEICDLAEEFGAMVMVDDSHAVGFIGATGAGTPELFGVRDRVDILSGTLGKALGGASGGYISSHQEVVDLLRQRSRPYLFSNAVAPSVAAGSVAALRLATSAADARKRLQDNAVLFRALMDEAGFELLPGEHPIVPVMFRGEDGARLAAEIADDMLSHGVYVIAFSYPVVPRGAARIRVQLSAAHSPEDVRAAVSAFTAARERHTG</sequence>